<sequence length="496" mass="55699">MTNCSLPTYNFIQLTLYFISDSAATQFYPQLLNVKISCMQIAQNQTFDAQLSILIIKSRGPFFNDILFIRSYANSITRHPSVVWCSRSISAMVTPTVFQIDILKYQNVCFSSSLNPLDIKRYCLSTIMQKSLNIINISVSLIEFRFNCQQASGLVYIVSNITQISVQDVSVSGYSINENNDNGYLASQLSSHTQMIIQHVTVCTNLPNQVGEQYILLLQLTQQPEVSCINICSKLQLPAYGLCVLQLVNGQLNDANQTLQCFNPFIFNGKQCVCSHGYLLNGSQCIGVVSQLTNTEIYLIGNISYLNEQYSTILTNINSSIQQYVEQTQQQLVQVNSQIYDIQQSITTNQYITTQSITHLHQNLLQISNDAMINNSIQNADIISLYATQDNIKAEIAIIKNTLSNLNTSGSSNITLDREYTCSIQGLVYSNGRCTCPAVGQIFYNSGCKCTAFIYNPNYPPGFCTKLQQCCQYMNNDYYYCTDNKQYSSNLCGFLT</sequence>
<dbReference type="EMBL" id="CAXDID020000708">
    <property type="protein sequence ID" value="CAL6111460.1"/>
    <property type="molecule type" value="Genomic_DNA"/>
</dbReference>
<accession>A0AA86PB01</accession>
<evidence type="ECO:0000313" key="1">
    <source>
        <dbReference type="EMBL" id="CAI9935476.1"/>
    </source>
</evidence>
<proteinExistence type="predicted"/>
<dbReference type="AlphaFoldDB" id="A0AA86PB01"/>
<evidence type="ECO:0000313" key="2">
    <source>
        <dbReference type="EMBL" id="CAL6111460.1"/>
    </source>
</evidence>
<reference evidence="1" key="1">
    <citation type="submission" date="2023-06" db="EMBL/GenBank/DDBJ databases">
        <authorList>
            <person name="Kurt Z."/>
        </authorList>
    </citation>
    <scope>NUCLEOTIDE SEQUENCE</scope>
</reference>
<protein>
    <submittedName>
        <fullName evidence="2">Hypothetical_protein</fullName>
    </submittedName>
</protein>
<name>A0AA86PB01_9EUKA</name>
<organism evidence="1">
    <name type="scientific">Hexamita inflata</name>
    <dbReference type="NCBI Taxonomy" id="28002"/>
    <lineage>
        <taxon>Eukaryota</taxon>
        <taxon>Metamonada</taxon>
        <taxon>Diplomonadida</taxon>
        <taxon>Hexamitidae</taxon>
        <taxon>Hexamitinae</taxon>
        <taxon>Hexamita</taxon>
    </lineage>
</organism>
<evidence type="ECO:0000313" key="3">
    <source>
        <dbReference type="Proteomes" id="UP001642409"/>
    </source>
</evidence>
<gene>
    <name evidence="1" type="ORF">HINF_LOCUS23121</name>
    <name evidence="2" type="ORF">HINF_LOCUS76407</name>
</gene>
<keyword evidence="3" id="KW-1185">Reference proteome</keyword>
<comment type="caution">
    <text evidence="1">The sequence shown here is derived from an EMBL/GenBank/DDBJ whole genome shotgun (WGS) entry which is preliminary data.</text>
</comment>
<dbReference type="Proteomes" id="UP001642409">
    <property type="component" value="Unassembled WGS sequence"/>
</dbReference>
<reference evidence="2 3" key="2">
    <citation type="submission" date="2024-07" db="EMBL/GenBank/DDBJ databases">
        <authorList>
            <person name="Akdeniz Z."/>
        </authorList>
    </citation>
    <scope>NUCLEOTIDE SEQUENCE [LARGE SCALE GENOMIC DNA]</scope>
</reference>
<dbReference type="EMBL" id="CATOUU010000614">
    <property type="protein sequence ID" value="CAI9935476.1"/>
    <property type="molecule type" value="Genomic_DNA"/>
</dbReference>